<keyword evidence="3" id="KW-1185">Reference proteome</keyword>
<evidence type="ECO:0000256" key="1">
    <source>
        <dbReference type="SAM" id="MobiDB-lite"/>
    </source>
</evidence>
<dbReference type="AlphaFoldDB" id="A0A6A6RE94"/>
<sequence length="289" mass="31694">MQFMPLHEAWINPPRSLETCPRSSNKIVAARYATSAGVTTVITQSSKSGNDPAIVDEDQDSSLCHLRRRHNSDNTVLKARKQSRDHLHACFRIAVYALRGPLIRDGNGKVGATQSGLNEVGRALLNYSVAEIRASFDTFDTLHPVVQKYPHQAAGKTMRQFEFRNGAVSPALPQSYGTLINCDQNTKIALQDTVERIIVPADSGERRSKADQALYMIRGDSEVVCGGKLRHEVLHTTTACHHPTPVAFPKMAPTHTSGRKPHSLLQSHGANFSSSFQSRTSAAAKQTET</sequence>
<gene>
    <name evidence="2" type="ORF">BU16DRAFT_554128</name>
</gene>
<feature type="region of interest" description="Disordered" evidence="1">
    <location>
        <begin position="252"/>
        <end position="289"/>
    </location>
</feature>
<name>A0A6A6RE94_9PEZI</name>
<evidence type="ECO:0000313" key="3">
    <source>
        <dbReference type="Proteomes" id="UP000799750"/>
    </source>
</evidence>
<dbReference type="Gene3D" id="2.30.30.100">
    <property type="match status" value="1"/>
</dbReference>
<accession>A0A6A6RE94</accession>
<feature type="compositionally biased region" description="Polar residues" evidence="1">
    <location>
        <begin position="264"/>
        <end position="289"/>
    </location>
</feature>
<dbReference type="EMBL" id="MU004181">
    <property type="protein sequence ID" value="KAF2502060.1"/>
    <property type="molecule type" value="Genomic_DNA"/>
</dbReference>
<dbReference type="OrthoDB" id="422364at2759"/>
<evidence type="ECO:0000313" key="2">
    <source>
        <dbReference type="EMBL" id="KAF2502060.1"/>
    </source>
</evidence>
<reference evidence="2" key="1">
    <citation type="journal article" date="2020" name="Stud. Mycol.">
        <title>101 Dothideomycetes genomes: a test case for predicting lifestyles and emergence of pathogens.</title>
        <authorList>
            <person name="Haridas S."/>
            <person name="Albert R."/>
            <person name="Binder M."/>
            <person name="Bloem J."/>
            <person name="Labutti K."/>
            <person name="Salamov A."/>
            <person name="Andreopoulos B."/>
            <person name="Baker S."/>
            <person name="Barry K."/>
            <person name="Bills G."/>
            <person name="Bluhm B."/>
            <person name="Cannon C."/>
            <person name="Castanera R."/>
            <person name="Culley D."/>
            <person name="Daum C."/>
            <person name="Ezra D."/>
            <person name="Gonzalez J."/>
            <person name="Henrissat B."/>
            <person name="Kuo A."/>
            <person name="Liang C."/>
            <person name="Lipzen A."/>
            <person name="Lutzoni F."/>
            <person name="Magnuson J."/>
            <person name="Mondo S."/>
            <person name="Nolan M."/>
            <person name="Ohm R."/>
            <person name="Pangilinan J."/>
            <person name="Park H.-J."/>
            <person name="Ramirez L."/>
            <person name="Alfaro M."/>
            <person name="Sun H."/>
            <person name="Tritt A."/>
            <person name="Yoshinaga Y."/>
            <person name="Zwiers L.-H."/>
            <person name="Turgeon B."/>
            <person name="Goodwin S."/>
            <person name="Spatafora J."/>
            <person name="Crous P."/>
            <person name="Grigoriev I."/>
        </authorList>
    </citation>
    <scope>NUCLEOTIDE SEQUENCE</scope>
    <source>
        <strain evidence="2">CBS 269.34</strain>
    </source>
</reference>
<protein>
    <submittedName>
        <fullName evidence="2">Uncharacterized protein</fullName>
    </submittedName>
</protein>
<proteinExistence type="predicted"/>
<dbReference type="Proteomes" id="UP000799750">
    <property type="component" value="Unassembled WGS sequence"/>
</dbReference>
<organism evidence="2 3">
    <name type="scientific">Lophium mytilinum</name>
    <dbReference type="NCBI Taxonomy" id="390894"/>
    <lineage>
        <taxon>Eukaryota</taxon>
        <taxon>Fungi</taxon>
        <taxon>Dikarya</taxon>
        <taxon>Ascomycota</taxon>
        <taxon>Pezizomycotina</taxon>
        <taxon>Dothideomycetes</taxon>
        <taxon>Pleosporomycetidae</taxon>
        <taxon>Mytilinidiales</taxon>
        <taxon>Mytilinidiaceae</taxon>
        <taxon>Lophium</taxon>
    </lineage>
</organism>